<proteinExistence type="predicted"/>
<feature type="non-terminal residue" evidence="2">
    <location>
        <position position="1"/>
    </location>
</feature>
<dbReference type="SUPFAM" id="SSF50199">
    <property type="entry name" value="Staphylococcal nuclease"/>
    <property type="match status" value="1"/>
</dbReference>
<dbReference type="Gene3D" id="2.40.50.90">
    <property type="match status" value="1"/>
</dbReference>
<evidence type="ECO:0000256" key="1">
    <source>
        <dbReference type="SAM" id="MobiDB-lite"/>
    </source>
</evidence>
<gene>
    <name evidence="2" type="primary">SPOSA6832_03520</name>
</gene>
<organism evidence="2 3">
    <name type="scientific">Sporidiobolus salmonicolor</name>
    <name type="common">Yeast-like fungus</name>
    <name type="synonym">Sporobolomyces salmonicolor</name>
    <dbReference type="NCBI Taxonomy" id="5005"/>
    <lineage>
        <taxon>Eukaryota</taxon>
        <taxon>Fungi</taxon>
        <taxon>Dikarya</taxon>
        <taxon>Basidiomycota</taxon>
        <taxon>Pucciniomycotina</taxon>
        <taxon>Microbotryomycetes</taxon>
        <taxon>Sporidiobolales</taxon>
        <taxon>Sporidiobolaceae</taxon>
        <taxon>Sporobolomyces</taxon>
    </lineage>
</organism>
<protein>
    <submittedName>
        <fullName evidence="2">SPOSA6832_03520-mRNA-1:cds</fullName>
    </submittedName>
</protein>
<dbReference type="Proteomes" id="UP000243876">
    <property type="component" value="Unassembled WGS sequence"/>
</dbReference>
<evidence type="ECO:0000313" key="2">
    <source>
        <dbReference type="EMBL" id="CEQ41789.1"/>
    </source>
</evidence>
<dbReference type="OrthoDB" id="430293at2759"/>
<sequence>MAYTRPFPWLRRRNVSEIMLRAGLATVYREAGAVHAGQLARFEELEAQAKCAGDASEETRNVVHQFKAVRKPSRLQEENRRRQEQ</sequence>
<accession>A0A0D6EPC9</accession>
<feature type="compositionally biased region" description="Basic and acidic residues" evidence="1">
    <location>
        <begin position="74"/>
        <end position="85"/>
    </location>
</feature>
<evidence type="ECO:0000313" key="3">
    <source>
        <dbReference type="Proteomes" id="UP000243876"/>
    </source>
</evidence>
<dbReference type="InterPro" id="IPR035437">
    <property type="entry name" value="SNase_OB-fold_sf"/>
</dbReference>
<feature type="region of interest" description="Disordered" evidence="1">
    <location>
        <begin position="65"/>
        <end position="85"/>
    </location>
</feature>
<name>A0A0D6EPC9_SPOSA</name>
<keyword evidence="3" id="KW-1185">Reference proteome</keyword>
<reference evidence="3" key="1">
    <citation type="submission" date="2015-02" db="EMBL/GenBank/DDBJ databases">
        <authorList>
            <person name="Gon?alves P."/>
        </authorList>
    </citation>
    <scope>NUCLEOTIDE SEQUENCE [LARGE SCALE GENOMIC DNA]</scope>
</reference>
<dbReference type="AlphaFoldDB" id="A0A0D6EPC9"/>
<dbReference type="EMBL" id="CENE01000017">
    <property type="protein sequence ID" value="CEQ41789.1"/>
    <property type="molecule type" value="Genomic_DNA"/>
</dbReference>